<feature type="domain" description="Reverse transcriptase" evidence="1">
    <location>
        <begin position="100"/>
        <end position="242"/>
    </location>
</feature>
<reference evidence="3" key="1">
    <citation type="submission" date="2025-08" db="UniProtKB">
        <authorList>
            <consortium name="RefSeq"/>
        </authorList>
    </citation>
    <scope>IDENTIFICATION</scope>
</reference>
<protein>
    <submittedName>
        <fullName evidence="3">Uncharacterized protein LOC136082089</fullName>
    </submittedName>
</protein>
<evidence type="ECO:0000313" key="2">
    <source>
        <dbReference type="Proteomes" id="UP001652625"/>
    </source>
</evidence>
<accession>A0ABM4C599</accession>
<name>A0ABM4C599_HYDVU</name>
<proteinExistence type="predicted"/>
<dbReference type="GeneID" id="136082089"/>
<sequence length="306" mass="35205">MASKIQCPDISFETYITNQHFCLNIFSELNHEELEIAKNSLKTNKAPGIDDICSYIGVNVFPEIKQPIYEIFKSLIVTGSVPNKLKITKIVCHGTYNYKLAKYLSDLLSPYIPKFFPTCESFSFVEELKQVDITNKYIVSYDVESLFTNIPLDETIDKATDLYFEDDTYCVAIGSLLVPILANIFIGFHEQKWVSNCSSSIPIFHKRYVDDIIAILNSEFEAQEFFTHLNKQPKNLKFTTEKEQDNQIAFLDVFINKSVSLSTSVYHKKTSTGLLQKFSSFVLCHEIRLIRCVIDRTYKINNTWLG</sequence>
<evidence type="ECO:0000313" key="3">
    <source>
        <dbReference type="RefSeq" id="XP_065656739.1"/>
    </source>
</evidence>
<dbReference type="InterPro" id="IPR000477">
    <property type="entry name" value="RT_dom"/>
</dbReference>
<evidence type="ECO:0000259" key="1">
    <source>
        <dbReference type="Pfam" id="PF00078"/>
    </source>
</evidence>
<dbReference type="RefSeq" id="XP_065656739.1">
    <property type="nucleotide sequence ID" value="XM_065800667.1"/>
</dbReference>
<dbReference type="Pfam" id="PF00078">
    <property type="entry name" value="RVT_1"/>
    <property type="match status" value="1"/>
</dbReference>
<keyword evidence="2" id="KW-1185">Reference proteome</keyword>
<dbReference type="PANTHER" id="PTHR21301">
    <property type="entry name" value="REVERSE TRANSCRIPTASE"/>
    <property type="match status" value="1"/>
</dbReference>
<gene>
    <name evidence="3" type="primary">LOC136082089</name>
</gene>
<dbReference type="PANTHER" id="PTHR21301:SF10">
    <property type="entry name" value="REVERSE TRANSCRIPTASE DOMAIN-CONTAINING PROTEIN"/>
    <property type="match status" value="1"/>
</dbReference>
<organism evidence="2 3">
    <name type="scientific">Hydra vulgaris</name>
    <name type="common">Hydra</name>
    <name type="synonym">Hydra attenuata</name>
    <dbReference type="NCBI Taxonomy" id="6087"/>
    <lineage>
        <taxon>Eukaryota</taxon>
        <taxon>Metazoa</taxon>
        <taxon>Cnidaria</taxon>
        <taxon>Hydrozoa</taxon>
        <taxon>Hydroidolina</taxon>
        <taxon>Anthoathecata</taxon>
        <taxon>Aplanulata</taxon>
        <taxon>Hydridae</taxon>
        <taxon>Hydra</taxon>
    </lineage>
</organism>
<dbReference type="Proteomes" id="UP001652625">
    <property type="component" value="Chromosome 06"/>
</dbReference>